<sequence>MGIHRRSVHAIARKQGVTVSICEHCARPMVKQEGGRWAAAEPL</sequence>
<dbReference type="EMBL" id="JAVUPU010000006">
    <property type="protein sequence ID" value="MDT9599948.1"/>
    <property type="molecule type" value="Genomic_DNA"/>
</dbReference>
<dbReference type="Proteomes" id="UP001259572">
    <property type="component" value="Unassembled WGS sequence"/>
</dbReference>
<name>A0ABU3Q956_9SPHN</name>
<keyword evidence="2" id="KW-1185">Reference proteome</keyword>
<proteinExistence type="predicted"/>
<organism evidence="1 2">
    <name type="scientific">Sphingosinicella rhizophila</name>
    <dbReference type="NCBI Taxonomy" id="3050082"/>
    <lineage>
        <taxon>Bacteria</taxon>
        <taxon>Pseudomonadati</taxon>
        <taxon>Pseudomonadota</taxon>
        <taxon>Alphaproteobacteria</taxon>
        <taxon>Sphingomonadales</taxon>
        <taxon>Sphingosinicellaceae</taxon>
        <taxon>Sphingosinicella</taxon>
    </lineage>
</organism>
<reference evidence="1 2" key="1">
    <citation type="submission" date="2023-05" db="EMBL/GenBank/DDBJ databases">
        <authorList>
            <person name="Guo Y."/>
        </authorList>
    </citation>
    <scope>NUCLEOTIDE SEQUENCE [LARGE SCALE GENOMIC DNA]</scope>
    <source>
        <strain evidence="1 2">GR2756</strain>
    </source>
</reference>
<comment type="caution">
    <text evidence="1">The sequence shown here is derived from an EMBL/GenBank/DDBJ whole genome shotgun (WGS) entry which is preliminary data.</text>
</comment>
<evidence type="ECO:0000313" key="2">
    <source>
        <dbReference type="Proteomes" id="UP001259572"/>
    </source>
</evidence>
<accession>A0ABU3Q956</accession>
<protein>
    <submittedName>
        <fullName evidence="1">Uncharacterized protein</fullName>
    </submittedName>
</protein>
<dbReference type="RefSeq" id="WP_315727044.1">
    <property type="nucleotide sequence ID" value="NZ_JAVUPU010000006.1"/>
</dbReference>
<gene>
    <name evidence="1" type="ORF">RQX22_13380</name>
</gene>
<evidence type="ECO:0000313" key="1">
    <source>
        <dbReference type="EMBL" id="MDT9599948.1"/>
    </source>
</evidence>